<dbReference type="AlphaFoldDB" id="A0A914RJ63"/>
<name>A0A914RJ63_PAREQ</name>
<dbReference type="SUPFAM" id="SSF158832">
    <property type="entry name" value="Tex N-terminal region-like"/>
    <property type="match status" value="1"/>
</dbReference>
<reference evidence="3" key="1">
    <citation type="submission" date="2022-11" db="UniProtKB">
        <authorList>
            <consortium name="WormBaseParasite"/>
        </authorList>
    </citation>
    <scope>IDENTIFICATION</scope>
</reference>
<feature type="domain" description="Tex-like protein N-terminal" evidence="1">
    <location>
        <begin position="7"/>
        <end position="79"/>
    </location>
</feature>
<evidence type="ECO:0000313" key="3">
    <source>
        <dbReference type="WBParaSite" id="PEQ_0000482201-mRNA-1"/>
    </source>
</evidence>
<evidence type="ECO:0000313" key="2">
    <source>
        <dbReference type="Proteomes" id="UP000887564"/>
    </source>
</evidence>
<dbReference type="Pfam" id="PF09371">
    <property type="entry name" value="Tex_N"/>
    <property type="match status" value="1"/>
</dbReference>
<dbReference type="InterPro" id="IPR023319">
    <property type="entry name" value="Tex-like_HTH_dom_sf"/>
</dbReference>
<dbReference type="InterPro" id="IPR018974">
    <property type="entry name" value="Tex-like_N"/>
</dbReference>
<dbReference type="Proteomes" id="UP000887564">
    <property type="component" value="Unplaced"/>
</dbReference>
<accession>A0A914RJ63</accession>
<dbReference type="WBParaSite" id="PEQ_0000482201-mRNA-1">
    <property type="protein sequence ID" value="PEQ_0000482201-mRNA-1"/>
    <property type="gene ID" value="PEQ_0000482201"/>
</dbReference>
<proteinExistence type="predicted"/>
<evidence type="ECO:0000259" key="1">
    <source>
        <dbReference type="Pfam" id="PF09371"/>
    </source>
</evidence>
<keyword evidence="2" id="KW-1185">Reference proteome</keyword>
<protein>
    <submittedName>
        <fullName evidence="3">Tex-like protein N-terminal domain-containing protein</fullName>
    </submittedName>
</protein>
<organism evidence="2 3">
    <name type="scientific">Parascaris equorum</name>
    <name type="common">Equine roundworm</name>
    <dbReference type="NCBI Taxonomy" id="6256"/>
    <lineage>
        <taxon>Eukaryota</taxon>
        <taxon>Metazoa</taxon>
        <taxon>Ecdysozoa</taxon>
        <taxon>Nematoda</taxon>
        <taxon>Chromadorea</taxon>
        <taxon>Rhabditida</taxon>
        <taxon>Spirurina</taxon>
        <taxon>Ascaridomorpha</taxon>
        <taxon>Ascaridoidea</taxon>
        <taxon>Ascarididae</taxon>
        <taxon>Parascaris</taxon>
    </lineage>
</organism>
<sequence length="208" mass="23229">MAVQWTAEQFISAELGIELDISRNLVALFEDGNEVAFIARYRRHLTGNASPDDLRHALDAFNTAKAVKAKAEKLLKRVEGEVEDAHQKTNLKHALSTTMDANELDVLFEPFKKTKKGTLASRASTLFIYFQDGEGNELEFEQAQLVLKSESRDLLSYALANQRKFSHCCVCGCHFFNSDVTEGGSVEFVVYNALHRLFPASIHVEASS</sequence>
<dbReference type="Gene3D" id="1.10.10.650">
    <property type="entry name" value="RuvA domain 2-like"/>
    <property type="match status" value="1"/>
</dbReference>